<name>A0A285TR64_9PROT</name>
<sequence length="377" mass="42266">MAVSKNPDLRWRQKAINGLCWLILACAALSHDVFAVEIIVKADEQKPNGGAAVWDNGFNHNPDMLLCYVPPGYDADDARCFIGNALENAIPKPMEYFQKSTAKVGVCQNQSSCLFSGLPIPSNRGTIVIIDKDFDQSDGMLEEKLDGDSECRINKDSSISCAWPYHGEGATFVVVDRVFVEELNKNGLLKHFANNLDALAVGHRRSIKVNLRETFAARTIEDAKEFLRNFRDKMRQERVEREADEVEEKLAQRLEWMEEPVSRVYEELTGHPWYTCRKQRAATIKAMELSAEMLEVSNTLRPTFSNILLQSSGPLRFAALAKLTTKEIAQVGAMAENGYNLFSDMIVEENGDVEIRVPNGDVSKHYLTVGILNACRS</sequence>
<gene>
    <name evidence="1" type="ORF">SAMN05428964_10539</name>
</gene>
<accession>A0A285TR64</accession>
<evidence type="ECO:0000313" key="1">
    <source>
        <dbReference type="EMBL" id="SOC26060.1"/>
    </source>
</evidence>
<dbReference type="AlphaFoldDB" id="A0A285TR64"/>
<reference evidence="1 2" key="1">
    <citation type="submission" date="2017-08" db="EMBL/GenBank/DDBJ databases">
        <authorList>
            <person name="de Groot N.N."/>
        </authorList>
    </citation>
    <scope>NUCLEOTIDE SEQUENCE [LARGE SCALE GENOMIC DNA]</scope>
    <source>
        <strain evidence="1 2">USBA 78</strain>
    </source>
</reference>
<proteinExistence type="predicted"/>
<dbReference type="Proteomes" id="UP000219068">
    <property type="component" value="Unassembled WGS sequence"/>
</dbReference>
<evidence type="ECO:0000313" key="2">
    <source>
        <dbReference type="Proteomes" id="UP000219068"/>
    </source>
</evidence>
<protein>
    <submittedName>
        <fullName evidence="1">Uncharacterized protein</fullName>
    </submittedName>
</protein>
<dbReference type="EMBL" id="OBMM01000005">
    <property type="protein sequence ID" value="SOC26060.1"/>
    <property type="molecule type" value="Genomic_DNA"/>
</dbReference>
<organism evidence="1 2">
    <name type="scientific">Thalassospira xiamenensis</name>
    <dbReference type="NCBI Taxonomy" id="220697"/>
    <lineage>
        <taxon>Bacteria</taxon>
        <taxon>Pseudomonadati</taxon>
        <taxon>Pseudomonadota</taxon>
        <taxon>Alphaproteobacteria</taxon>
        <taxon>Rhodospirillales</taxon>
        <taxon>Thalassospiraceae</taxon>
        <taxon>Thalassospira</taxon>
    </lineage>
</organism>
<dbReference type="PROSITE" id="PS51257">
    <property type="entry name" value="PROKAR_LIPOPROTEIN"/>
    <property type="match status" value="1"/>
</dbReference>
<dbReference type="RefSeq" id="WP_142994531.1">
    <property type="nucleotide sequence ID" value="NZ_OBMM01000005.1"/>
</dbReference>